<evidence type="ECO:0000313" key="2">
    <source>
        <dbReference type="EMBL" id="OTF80632.1"/>
    </source>
</evidence>
<dbReference type="AlphaFoldDB" id="A0A1Y3BIE0"/>
<keyword evidence="1" id="KW-0732">Signal</keyword>
<dbReference type="EMBL" id="MUJZ01017339">
    <property type="protein sequence ID" value="OTF80632.1"/>
    <property type="molecule type" value="Genomic_DNA"/>
</dbReference>
<sequence length="106" mass="12037">MKMWIFMLILPIFMVNNSIAIGHSKSDEIVARIDLIKVPNFNLFLPRLSLINCNAWWLDYKLFDSSNIEIIIPIALQRFTEESKTVSGTDGSLCIDENGSFVSSKP</sequence>
<accession>A0A1Y3BIE0</accession>
<feature type="chain" id="PRO_5012666445" evidence="1">
    <location>
        <begin position="21"/>
        <end position="106"/>
    </location>
</feature>
<feature type="signal peptide" evidence="1">
    <location>
        <begin position="1"/>
        <end position="20"/>
    </location>
</feature>
<proteinExistence type="predicted"/>
<protein>
    <submittedName>
        <fullName evidence="2">Uncharacterized protein</fullName>
    </submittedName>
</protein>
<name>A0A1Y3BIE0_EURMA</name>
<dbReference type="Proteomes" id="UP000194236">
    <property type="component" value="Unassembled WGS sequence"/>
</dbReference>
<dbReference type="OrthoDB" id="10446645at2759"/>
<evidence type="ECO:0000256" key="1">
    <source>
        <dbReference type="SAM" id="SignalP"/>
    </source>
</evidence>
<keyword evidence="3" id="KW-1185">Reference proteome</keyword>
<reference evidence="2 3" key="1">
    <citation type="submission" date="2017-03" db="EMBL/GenBank/DDBJ databases">
        <title>Genome Survey of Euroglyphus maynei.</title>
        <authorList>
            <person name="Arlian L.G."/>
            <person name="Morgan M.S."/>
            <person name="Rider S.D."/>
        </authorList>
    </citation>
    <scope>NUCLEOTIDE SEQUENCE [LARGE SCALE GENOMIC DNA]</scope>
    <source>
        <strain evidence="2">Arlian Lab</strain>
        <tissue evidence="2">Whole body</tissue>
    </source>
</reference>
<comment type="caution">
    <text evidence="2">The sequence shown here is derived from an EMBL/GenBank/DDBJ whole genome shotgun (WGS) entry which is preliminary data.</text>
</comment>
<evidence type="ECO:0000313" key="3">
    <source>
        <dbReference type="Proteomes" id="UP000194236"/>
    </source>
</evidence>
<gene>
    <name evidence="2" type="ORF">BLA29_004054</name>
</gene>
<organism evidence="2 3">
    <name type="scientific">Euroglyphus maynei</name>
    <name type="common">Mayne's house dust mite</name>
    <dbReference type="NCBI Taxonomy" id="6958"/>
    <lineage>
        <taxon>Eukaryota</taxon>
        <taxon>Metazoa</taxon>
        <taxon>Ecdysozoa</taxon>
        <taxon>Arthropoda</taxon>
        <taxon>Chelicerata</taxon>
        <taxon>Arachnida</taxon>
        <taxon>Acari</taxon>
        <taxon>Acariformes</taxon>
        <taxon>Sarcoptiformes</taxon>
        <taxon>Astigmata</taxon>
        <taxon>Psoroptidia</taxon>
        <taxon>Analgoidea</taxon>
        <taxon>Pyroglyphidae</taxon>
        <taxon>Pyroglyphinae</taxon>
        <taxon>Euroglyphus</taxon>
    </lineage>
</organism>